<gene>
    <name evidence="5" type="ORF">F7D90_11610</name>
</gene>
<dbReference type="InterPro" id="IPR051159">
    <property type="entry name" value="Hexapeptide_acetyltransf"/>
</dbReference>
<name>A0AAW9T926_9BACT</name>
<evidence type="ECO:0000313" key="5">
    <source>
        <dbReference type="EMBL" id="MQN32580.1"/>
    </source>
</evidence>
<dbReference type="SUPFAM" id="SSF51161">
    <property type="entry name" value="Trimeric LpxA-like enzymes"/>
    <property type="match status" value="1"/>
</dbReference>
<dbReference type="GO" id="GO:0005829">
    <property type="term" value="C:cytosol"/>
    <property type="evidence" value="ECO:0007669"/>
    <property type="project" value="TreeGrafter"/>
</dbReference>
<reference evidence="6" key="1">
    <citation type="submission" date="2019-09" db="EMBL/GenBank/DDBJ databases">
        <title>Distinct polysaccharide growth profiles of human intestinal Prevotella copri isolates.</title>
        <authorList>
            <person name="Fehlner-Peach H."/>
            <person name="Magnabosco C."/>
            <person name="Raghavan V."/>
            <person name="Scher J.U."/>
            <person name="Tett A."/>
            <person name="Cox L.M."/>
            <person name="Gottsegen C."/>
            <person name="Watters A."/>
            <person name="Wiltshire- Gordon J.D."/>
            <person name="Segata N."/>
            <person name="Bonneau R."/>
            <person name="Littman D.R."/>
        </authorList>
    </citation>
    <scope>NUCLEOTIDE SEQUENCE [LARGE SCALE GENOMIC DNA]</scope>
    <source>
        <strain evidence="6">iAP146</strain>
    </source>
</reference>
<keyword evidence="4" id="KW-0012">Acyltransferase</keyword>
<dbReference type="Pfam" id="PF00132">
    <property type="entry name" value="Hexapep"/>
    <property type="match status" value="1"/>
</dbReference>
<evidence type="ECO:0000313" key="6">
    <source>
        <dbReference type="Proteomes" id="UP000420707"/>
    </source>
</evidence>
<keyword evidence="2" id="KW-0808">Transferase</keyword>
<dbReference type="GO" id="GO:0008374">
    <property type="term" value="F:O-acyltransferase activity"/>
    <property type="evidence" value="ECO:0007669"/>
    <property type="project" value="TreeGrafter"/>
</dbReference>
<dbReference type="AlphaFoldDB" id="A0AAW9T926"/>
<organism evidence="5 6">
    <name type="scientific">Segatella copri</name>
    <dbReference type="NCBI Taxonomy" id="165179"/>
    <lineage>
        <taxon>Bacteria</taxon>
        <taxon>Pseudomonadati</taxon>
        <taxon>Bacteroidota</taxon>
        <taxon>Bacteroidia</taxon>
        <taxon>Bacteroidales</taxon>
        <taxon>Prevotellaceae</taxon>
        <taxon>Segatella</taxon>
    </lineage>
</organism>
<evidence type="ECO:0008006" key="7">
    <source>
        <dbReference type="Google" id="ProtNLM"/>
    </source>
</evidence>
<dbReference type="PROSITE" id="PS00101">
    <property type="entry name" value="HEXAPEP_TRANSFERASES"/>
    <property type="match status" value="1"/>
</dbReference>
<sequence length="65" mass="6810">MNEQGWIAKPVIICDDVWVGANSVILPGITIGKGAVVGAGSVVTKDVPAYAIVMGNPAKIKKYRE</sequence>
<evidence type="ECO:0000256" key="3">
    <source>
        <dbReference type="ARBA" id="ARBA00022737"/>
    </source>
</evidence>
<dbReference type="InterPro" id="IPR018357">
    <property type="entry name" value="Hexapep_transf_CS"/>
</dbReference>
<evidence type="ECO:0000256" key="1">
    <source>
        <dbReference type="ARBA" id="ARBA00007274"/>
    </source>
</evidence>
<accession>A0AAW9T926</accession>
<dbReference type="PANTHER" id="PTHR23416:SF23">
    <property type="entry name" value="ACETYLTRANSFERASE C18B11.09C-RELATED"/>
    <property type="match status" value="1"/>
</dbReference>
<dbReference type="PANTHER" id="PTHR23416">
    <property type="entry name" value="SIALIC ACID SYNTHASE-RELATED"/>
    <property type="match status" value="1"/>
</dbReference>
<dbReference type="Proteomes" id="UP000420707">
    <property type="component" value="Unassembled WGS sequence"/>
</dbReference>
<comment type="caution">
    <text evidence="5">The sequence shown here is derived from an EMBL/GenBank/DDBJ whole genome shotgun (WGS) entry which is preliminary data.</text>
</comment>
<dbReference type="EMBL" id="VZCR01000076">
    <property type="protein sequence ID" value="MQN32580.1"/>
    <property type="molecule type" value="Genomic_DNA"/>
</dbReference>
<protein>
    <recommendedName>
        <fullName evidence="7">Acetyltransferase</fullName>
    </recommendedName>
</protein>
<dbReference type="InterPro" id="IPR011004">
    <property type="entry name" value="Trimer_LpxA-like_sf"/>
</dbReference>
<keyword evidence="3" id="KW-0677">Repeat</keyword>
<comment type="similarity">
    <text evidence="1">Belongs to the transferase hexapeptide repeat family.</text>
</comment>
<dbReference type="InterPro" id="IPR001451">
    <property type="entry name" value="Hexapep"/>
</dbReference>
<proteinExistence type="inferred from homology"/>
<evidence type="ECO:0000256" key="2">
    <source>
        <dbReference type="ARBA" id="ARBA00022679"/>
    </source>
</evidence>
<dbReference type="Gene3D" id="2.160.10.10">
    <property type="entry name" value="Hexapeptide repeat proteins"/>
    <property type="match status" value="1"/>
</dbReference>
<evidence type="ECO:0000256" key="4">
    <source>
        <dbReference type="ARBA" id="ARBA00023315"/>
    </source>
</evidence>